<comment type="caution">
    <text evidence="2">The sequence shown here is derived from an EMBL/GenBank/DDBJ whole genome shotgun (WGS) entry which is preliminary data.</text>
</comment>
<feature type="non-terminal residue" evidence="2">
    <location>
        <position position="41"/>
    </location>
</feature>
<protein>
    <submittedName>
        <fullName evidence="2">Uncharacterized protein</fullName>
    </submittedName>
</protein>
<sequence>MGPGADGEGRCKETTGSVGGPVEERCGCICREIWTCFLASG</sequence>
<dbReference type="EMBL" id="LXQA010424849">
    <property type="protein sequence ID" value="MCI50972.1"/>
    <property type="molecule type" value="Genomic_DNA"/>
</dbReference>
<organism evidence="2 3">
    <name type="scientific">Trifolium medium</name>
    <dbReference type="NCBI Taxonomy" id="97028"/>
    <lineage>
        <taxon>Eukaryota</taxon>
        <taxon>Viridiplantae</taxon>
        <taxon>Streptophyta</taxon>
        <taxon>Embryophyta</taxon>
        <taxon>Tracheophyta</taxon>
        <taxon>Spermatophyta</taxon>
        <taxon>Magnoliopsida</taxon>
        <taxon>eudicotyledons</taxon>
        <taxon>Gunneridae</taxon>
        <taxon>Pentapetalae</taxon>
        <taxon>rosids</taxon>
        <taxon>fabids</taxon>
        <taxon>Fabales</taxon>
        <taxon>Fabaceae</taxon>
        <taxon>Papilionoideae</taxon>
        <taxon>50 kb inversion clade</taxon>
        <taxon>NPAAA clade</taxon>
        <taxon>Hologalegina</taxon>
        <taxon>IRL clade</taxon>
        <taxon>Trifolieae</taxon>
        <taxon>Trifolium</taxon>
    </lineage>
</organism>
<dbReference type="AlphaFoldDB" id="A0A392SRC9"/>
<feature type="region of interest" description="Disordered" evidence="1">
    <location>
        <begin position="1"/>
        <end position="22"/>
    </location>
</feature>
<evidence type="ECO:0000313" key="2">
    <source>
        <dbReference type="EMBL" id="MCI50972.1"/>
    </source>
</evidence>
<proteinExistence type="predicted"/>
<name>A0A392SRC9_9FABA</name>
<accession>A0A392SRC9</accession>
<reference evidence="2 3" key="1">
    <citation type="journal article" date="2018" name="Front. Plant Sci.">
        <title>Red Clover (Trifolium pratense) and Zigzag Clover (T. medium) - A Picture of Genomic Similarities and Differences.</title>
        <authorList>
            <person name="Dluhosova J."/>
            <person name="Istvanek J."/>
            <person name="Nedelnik J."/>
            <person name="Repkova J."/>
        </authorList>
    </citation>
    <scope>NUCLEOTIDE SEQUENCE [LARGE SCALE GENOMIC DNA]</scope>
    <source>
        <strain evidence="3">cv. 10/8</strain>
        <tissue evidence="2">Leaf</tissue>
    </source>
</reference>
<keyword evidence="3" id="KW-1185">Reference proteome</keyword>
<dbReference type="Proteomes" id="UP000265520">
    <property type="component" value="Unassembled WGS sequence"/>
</dbReference>
<evidence type="ECO:0000256" key="1">
    <source>
        <dbReference type="SAM" id="MobiDB-lite"/>
    </source>
</evidence>
<evidence type="ECO:0000313" key="3">
    <source>
        <dbReference type="Proteomes" id="UP000265520"/>
    </source>
</evidence>